<feature type="binding site" evidence="9">
    <location>
        <position position="159"/>
    </location>
    <ligand>
        <name>ATP</name>
        <dbReference type="ChEBI" id="CHEBI:30616"/>
    </ligand>
</feature>
<feature type="binding site" evidence="9">
    <location>
        <position position="50"/>
    </location>
    <ligand>
        <name>ATP</name>
        <dbReference type="ChEBI" id="CHEBI:30616"/>
    </ligand>
</feature>
<dbReference type="PANTHER" id="PTHR42848:SF1">
    <property type="entry name" value="HOLLIDAY JUNCTION BRANCH MIGRATION COMPLEX SUBUNIT RUVB"/>
    <property type="match status" value="1"/>
</dbReference>
<dbReference type="InterPro" id="IPR036390">
    <property type="entry name" value="WH_DNA-bd_sf"/>
</dbReference>
<evidence type="ECO:0000313" key="11">
    <source>
        <dbReference type="EMBL" id="AHI52872.1"/>
    </source>
</evidence>
<dbReference type="GO" id="GO:0005524">
    <property type="term" value="F:ATP binding"/>
    <property type="evidence" value="ECO:0007669"/>
    <property type="project" value="UniProtKB-UniRule"/>
</dbReference>
<dbReference type="InterPro" id="IPR036388">
    <property type="entry name" value="WH-like_DNA-bd_sf"/>
</dbReference>
<dbReference type="InterPro" id="IPR003593">
    <property type="entry name" value="AAA+_ATPase"/>
</dbReference>
<feature type="binding site" evidence="9">
    <location>
        <position position="55"/>
    </location>
    <ligand>
        <name>ATP</name>
        <dbReference type="ChEBI" id="CHEBI:30616"/>
    </ligand>
</feature>
<evidence type="ECO:0000256" key="6">
    <source>
        <dbReference type="ARBA" id="ARBA00023125"/>
    </source>
</evidence>
<dbReference type="NCBIfam" id="NF000868">
    <property type="entry name" value="PRK00080.1"/>
    <property type="match status" value="1"/>
</dbReference>
<dbReference type="InterPro" id="IPR004605">
    <property type="entry name" value="DNA_helicase_Holl-junc_RuvB"/>
</dbReference>
<feature type="binding site" evidence="9">
    <location>
        <position position="169"/>
    </location>
    <ligand>
        <name>ATP</name>
        <dbReference type="ChEBI" id="CHEBI:30616"/>
    </ligand>
</feature>
<evidence type="ECO:0000259" key="10">
    <source>
        <dbReference type="SMART" id="SM00382"/>
    </source>
</evidence>
<feature type="binding site" evidence="9">
    <location>
        <position position="54"/>
    </location>
    <ligand>
        <name>Mg(2+)</name>
        <dbReference type="ChEBI" id="CHEBI:18420"/>
    </ligand>
</feature>
<comment type="function">
    <text evidence="9">The RuvA-RuvB-RuvC complex processes Holliday junction (HJ) DNA during genetic recombination and DNA repair, while the RuvA-RuvB complex plays an important role in the rescue of blocked DNA replication forks via replication fork reversal (RFR). RuvA specifically binds to HJ cruciform DNA, conferring on it an open structure. The RuvB hexamer acts as an ATP-dependent pump, pulling dsDNA into and through the RuvAB complex. RuvB forms 2 homohexamers on either side of HJ DNA bound by 1 or 2 RuvA tetramers; 4 subunits per hexamer contact DNA at a time. Coordinated motions by a converter formed by DNA-disengaged RuvB subunits stimulates ATP hydrolysis and nucleotide exchange. Immobilization of the converter enables RuvB to convert the ATP-contained energy into a lever motion, pulling 2 nucleotides of DNA out of the RuvA tetramer per ATP hydrolyzed, thus driving DNA branch migration. The RuvB motors rotate together with the DNA substrate, which together with the progressing nucleotide cycle form the mechanistic basis for DNA recombination by continuous HJ branch migration. Branch migration allows RuvC to scan DNA until it finds its consensus sequence, where it cleaves and resolves cruciform DNA.</text>
</comment>
<feature type="binding site" evidence="9">
    <location>
        <position position="300"/>
    </location>
    <ligand>
        <name>DNA</name>
        <dbReference type="ChEBI" id="CHEBI:16991"/>
    </ligand>
</feature>
<keyword evidence="3 9" id="KW-0227">DNA damage</keyword>
<feature type="binding site" evidence="9">
    <location>
        <position position="8"/>
    </location>
    <ligand>
        <name>ATP</name>
        <dbReference type="ChEBI" id="CHEBI:30616"/>
    </ligand>
</feature>
<dbReference type="InterPro" id="IPR008823">
    <property type="entry name" value="RuvB_wg_C"/>
</dbReference>
<accession>W6A7A0</accession>
<gene>
    <name evidence="9 11" type="primary">ruvB</name>
    <name evidence="11" type="ORF">SCULI_v1c05310</name>
</gene>
<reference evidence="11 12" key="1">
    <citation type="journal article" date="2014" name="Genome Biol. Evol.">
        <title>Molecular evolution of the substrate utilization strategies and putative virulence factors in mosquito-associated Spiroplasma species.</title>
        <authorList>
            <person name="Chang T.H."/>
            <person name="Lo W.S."/>
            <person name="Ku C."/>
            <person name="Chen L.L."/>
            <person name="Kuo C.H."/>
        </authorList>
    </citation>
    <scope>NUCLEOTIDE SEQUENCE [LARGE SCALE GENOMIC DNA]</scope>
    <source>
        <strain evidence="11">AES-1</strain>
    </source>
</reference>
<feature type="binding site" evidence="9">
    <location>
        <position position="295"/>
    </location>
    <ligand>
        <name>DNA</name>
        <dbReference type="ChEBI" id="CHEBI:16991"/>
    </ligand>
</feature>
<feature type="region of interest" description="Head domain (RuvB-H)" evidence="9">
    <location>
        <begin position="243"/>
        <end position="315"/>
    </location>
</feature>
<dbReference type="HOGENOM" id="CLU_055599_1_0_14"/>
<evidence type="ECO:0000256" key="9">
    <source>
        <dbReference type="HAMAP-Rule" id="MF_00016"/>
    </source>
</evidence>
<dbReference type="Gene3D" id="3.40.50.300">
    <property type="entry name" value="P-loop containing nucleotide triphosphate hydrolases"/>
    <property type="match status" value="1"/>
</dbReference>
<evidence type="ECO:0000256" key="5">
    <source>
        <dbReference type="ARBA" id="ARBA00022840"/>
    </source>
</evidence>
<feature type="binding site" evidence="9">
    <location>
        <position position="206"/>
    </location>
    <ligand>
        <name>ATP</name>
        <dbReference type="ChEBI" id="CHEBI:30616"/>
    </ligand>
</feature>
<comment type="caution">
    <text evidence="9">Lacks conserved residue(s) required for the propagation of feature annotation.</text>
</comment>
<dbReference type="Proteomes" id="UP000019267">
    <property type="component" value="Chromosome"/>
</dbReference>
<dbReference type="SUPFAM" id="SSF46785">
    <property type="entry name" value="Winged helix' DNA-binding domain"/>
    <property type="match status" value="1"/>
</dbReference>
<evidence type="ECO:0000256" key="1">
    <source>
        <dbReference type="ARBA" id="ARBA00022490"/>
    </source>
</evidence>
<comment type="subunit">
    <text evidence="9">Homohexamer. Forms an RuvA(8)-RuvB(12)-Holliday junction (HJ) complex. HJ DNA is sandwiched between 2 RuvA tetramers; dsDNA enters through RuvA and exits via RuvB. An RuvB hexamer assembles on each DNA strand where it exits the tetramer. Each RuvB hexamer is contacted by two RuvA subunits (via domain III) on 2 adjacent RuvB subunits; this complex drives branch migration. In the full resolvosome a probable DNA-RuvA(4)-RuvB(12)-RuvC(2) complex forms which resolves the HJ.</text>
</comment>
<comment type="catalytic activity">
    <reaction evidence="9">
        <text>ATP + H2O = ADP + phosphate + H(+)</text>
        <dbReference type="Rhea" id="RHEA:13065"/>
        <dbReference type="ChEBI" id="CHEBI:15377"/>
        <dbReference type="ChEBI" id="CHEBI:15378"/>
        <dbReference type="ChEBI" id="CHEBI:30616"/>
        <dbReference type="ChEBI" id="CHEBI:43474"/>
        <dbReference type="ChEBI" id="CHEBI:456216"/>
    </reaction>
</comment>
<dbReference type="GO" id="GO:0000400">
    <property type="term" value="F:four-way junction DNA binding"/>
    <property type="evidence" value="ECO:0007669"/>
    <property type="project" value="UniProtKB-UniRule"/>
</dbReference>
<feature type="binding site" evidence="9">
    <location>
        <position position="9"/>
    </location>
    <ligand>
        <name>ATP</name>
        <dbReference type="ChEBI" id="CHEBI:30616"/>
    </ligand>
</feature>
<dbReference type="STRING" id="1276246.SCULI_v1c05310"/>
<dbReference type="PATRIC" id="fig|1276246.3.peg.529"/>
<dbReference type="AlphaFoldDB" id="W6A7A0"/>
<evidence type="ECO:0000256" key="2">
    <source>
        <dbReference type="ARBA" id="ARBA00022741"/>
    </source>
</evidence>
<proteinExistence type="inferred from homology"/>
<dbReference type="GO" id="GO:0016887">
    <property type="term" value="F:ATP hydrolysis activity"/>
    <property type="evidence" value="ECO:0007669"/>
    <property type="project" value="RHEA"/>
</dbReference>
<protein>
    <recommendedName>
        <fullName evidence="9">Holliday junction branch migration complex subunit RuvB</fullName>
        <ecNumber evidence="9">3.6.4.-</ecNumber>
    </recommendedName>
</protein>
<dbReference type="GO" id="GO:0006310">
    <property type="term" value="P:DNA recombination"/>
    <property type="evidence" value="ECO:0007669"/>
    <property type="project" value="UniProtKB-UniRule"/>
</dbReference>
<comment type="subcellular location">
    <subcellularLocation>
        <location evidence="9">Cytoplasm</location>
    </subcellularLocation>
</comment>
<dbReference type="SMART" id="SM00382">
    <property type="entry name" value="AAA"/>
    <property type="match status" value="1"/>
</dbReference>
<keyword evidence="4 9" id="KW-0378">Hydrolase</keyword>
<dbReference type="Pfam" id="PF05491">
    <property type="entry name" value="WHD_RuvB"/>
    <property type="match status" value="1"/>
</dbReference>
<dbReference type="RefSeq" id="WP_038648058.1">
    <property type="nucleotide sequence ID" value="NZ_CP006681.1"/>
</dbReference>
<dbReference type="InterPro" id="IPR008824">
    <property type="entry name" value="RuvB-like_N"/>
</dbReference>
<evidence type="ECO:0000256" key="4">
    <source>
        <dbReference type="ARBA" id="ARBA00022801"/>
    </source>
</evidence>
<name>W6A7A0_9MOLU</name>
<evidence type="ECO:0000313" key="12">
    <source>
        <dbReference type="Proteomes" id="UP000019267"/>
    </source>
</evidence>
<keyword evidence="11" id="KW-0347">Helicase</keyword>
<dbReference type="Pfam" id="PF05496">
    <property type="entry name" value="RuvB_N"/>
    <property type="match status" value="1"/>
</dbReference>
<keyword evidence="1 9" id="KW-0963">Cytoplasm</keyword>
<dbReference type="EMBL" id="CP006681">
    <property type="protein sequence ID" value="AHI52872.1"/>
    <property type="molecule type" value="Genomic_DNA"/>
</dbReference>
<feature type="binding site" evidence="9">
    <location>
        <position position="53"/>
    </location>
    <ligand>
        <name>ATP</name>
        <dbReference type="ChEBI" id="CHEBI:30616"/>
    </ligand>
</feature>
<evidence type="ECO:0000256" key="3">
    <source>
        <dbReference type="ARBA" id="ARBA00022763"/>
    </source>
</evidence>
<dbReference type="EC" id="3.6.4.-" evidence="9"/>
<dbReference type="HAMAP" id="MF_00016">
    <property type="entry name" value="DNA_HJ_migration_RuvB"/>
    <property type="match status" value="1"/>
</dbReference>
<dbReference type="GO" id="GO:0006281">
    <property type="term" value="P:DNA repair"/>
    <property type="evidence" value="ECO:0007669"/>
    <property type="project" value="UniProtKB-UniRule"/>
</dbReference>
<dbReference type="CDD" id="cd00009">
    <property type="entry name" value="AAA"/>
    <property type="match status" value="1"/>
</dbReference>
<feature type="binding site" evidence="9">
    <location>
        <position position="54"/>
    </location>
    <ligand>
        <name>ATP</name>
        <dbReference type="ChEBI" id="CHEBI:30616"/>
    </ligand>
</feature>
<keyword evidence="6 9" id="KW-0238">DNA-binding</keyword>
<feature type="domain" description="AAA+ ATPase" evidence="10">
    <location>
        <begin position="39"/>
        <end position="170"/>
    </location>
</feature>
<dbReference type="Gene3D" id="1.10.8.60">
    <property type="match status" value="1"/>
</dbReference>
<comment type="similarity">
    <text evidence="9">Belongs to the RuvB family.</text>
</comment>
<keyword evidence="8 9" id="KW-0234">DNA repair</keyword>
<feature type="region of interest" description="Small ATPAse domain (RuvB-S)" evidence="9">
    <location>
        <begin position="170"/>
        <end position="240"/>
    </location>
</feature>
<keyword evidence="7 9" id="KW-0233">DNA recombination</keyword>
<dbReference type="OrthoDB" id="9804478at2"/>
<sequence>MKSIINNIRPSVFDEYIGQEKIINNLKVYIDAAKIRNSKLDHMILHGNSGLGKTSLAYLIAKQLNKKIYILNGPTLQKASEIISPLTSLKEGDILFIDEIHAVSKDVYEILYPVLEDNQLNLIIGKEYNSKIVNIKLPNFTLIVATTELNRLSDPFINRFAINFDFQNYTKPEISQILTLNVIKMNLNLSVEVIEYLSGFCKLNPRICINLLKRINDYIISQKPKKITIKYITNVLNNLNIYQYGLNLQDINYLKLISKHKYIGLDTIRQILNISTATILNIIEPNLISNELITKTVRGRTITKKGVDLLKTCDV</sequence>
<dbReference type="InterPro" id="IPR027417">
    <property type="entry name" value="P-loop_NTPase"/>
</dbReference>
<dbReference type="GO" id="GO:0048476">
    <property type="term" value="C:Holliday junction resolvase complex"/>
    <property type="evidence" value="ECO:0007669"/>
    <property type="project" value="UniProtKB-UniRule"/>
</dbReference>
<dbReference type="GO" id="GO:0005737">
    <property type="term" value="C:cytoplasm"/>
    <property type="evidence" value="ECO:0007669"/>
    <property type="project" value="UniProtKB-SubCell"/>
</dbReference>
<dbReference type="KEGG" id="scq:SCULI_v1c05310"/>
<evidence type="ECO:0000256" key="7">
    <source>
        <dbReference type="ARBA" id="ARBA00023172"/>
    </source>
</evidence>
<dbReference type="SUPFAM" id="SSF52540">
    <property type="entry name" value="P-loop containing nucleoside triphosphate hydrolases"/>
    <property type="match status" value="1"/>
</dbReference>
<keyword evidence="12" id="KW-1185">Reference proteome</keyword>
<dbReference type="GO" id="GO:0009378">
    <property type="term" value="F:four-way junction helicase activity"/>
    <property type="evidence" value="ECO:0007669"/>
    <property type="project" value="InterPro"/>
</dbReference>
<keyword evidence="2 9" id="KW-0547">Nucleotide-binding</keyword>
<comment type="domain">
    <text evidence="9">Has 3 domains, the large (RuvB-L) and small ATPase (RuvB-S) domains and the C-terminal head (RuvB-H) domain. The head domain binds DNA, while the ATPase domains jointly bind ATP, ADP or are empty depending on the state of the subunit in the translocation cycle. During a single DNA translocation step the structure of each domain remains the same, but their relative positions change.</text>
</comment>
<dbReference type="PANTHER" id="PTHR42848">
    <property type="match status" value="1"/>
</dbReference>
<dbReference type="eggNOG" id="COG2255">
    <property type="taxonomic scope" value="Bacteria"/>
</dbReference>
<organism evidence="11 12">
    <name type="scientific">Spiroplasma culicicola AES-1</name>
    <dbReference type="NCBI Taxonomy" id="1276246"/>
    <lineage>
        <taxon>Bacteria</taxon>
        <taxon>Bacillati</taxon>
        <taxon>Mycoplasmatota</taxon>
        <taxon>Mollicutes</taxon>
        <taxon>Entomoplasmatales</taxon>
        <taxon>Spiroplasmataceae</taxon>
        <taxon>Spiroplasma</taxon>
    </lineage>
</organism>
<dbReference type="Gene3D" id="1.10.10.10">
    <property type="entry name" value="Winged helix-like DNA-binding domain superfamily/Winged helix DNA-binding domain"/>
    <property type="match status" value="1"/>
</dbReference>
<keyword evidence="5 9" id="KW-0067">ATP-binding</keyword>
<evidence type="ECO:0000256" key="8">
    <source>
        <dbReference type="ARBA" id="ARBA00023204"/>
    </source>
</evidence>